<dbReference type="InterPro" id="IPR032312">
    <property type="entry name" value="LacZ_4"/>
</dbReference>
<dbReference type="EMBL" id="AOFI03000051">
    <property type="protein sequence ID" value="KAF4323087.1"/>
    <property type="molecule type" value="Genomic_DNA"/>
</dbReference>
<dbReference type="PANTHER" id="PTHR46323:SF2">
    <property type="entry name" value="BETA-GALACTOSIDASE"/>
    <property type="match status" value="1"/>
</dbReference>
<dbReference type="SUPFAM" id="SSF53649">
    <property type="entry name" value="Alkaline phosphatase-like"/>
    <property type="match status" value="1"/>
</dbReference>
<evidence type="ECO:0000256" key="6">
    <source>
        <dbReference type="ARBA" id="ARBA00032230"/>
    </source>
</evidence>
<dbReference type="Pfam" id="PF00884">
    <property type="entry name" value="Sulfatase"/>
    <property type="match status" value="1"/>
</dbReference>
<dbReference type="Gene3D" id="2.60.120.260">
    <property type="entry name" value="Galactose-binding domain-like"/>
    <property type="match status" value="1"/>
</dbReference>
<dbReference type="Gene3D" id="3.20.20.80">
    <property type="entry name" value="Glycosidases"/>
    <property type="match status" value="1"/>
</dbReference>
<dbReference type="InterPro" id="IPR014718">
    <property type="entry name" value="GH-type_carb-bd"/>
</dbReference>
<comment type="catalytic activity">
    <reaction evidence="1">
        <text>Hydrolysis of terminal non-reducing beta-D-galactose residues in beta-D-galactosides.</text>
        <dbReference type="EC" id="3.2.1.23"/>
    </reaction>
</comment>
<dbReference type="InterPro" id="IPR017850">
    <property type="entry name" value="Alkaline_phosphatase_core_sf"/>
</dbReference>
<proteinExistence type="inferred from homology"/>
<dbReference type="InterPro" id="IPR006101">
    <property type="entry name" value="Glyco_hydro_2"/>
</dbReference>
<dbReference type="PRINTS" id="PR00132">
    <property type="entry name" value="GLHYDRLASE2"/>
</dbReference>
<evidence type="ECO:0000256" key="4">
    <source>
        <dbReference type="ARBA" id="ARBA00022801"/>
    </source>
</evidence>
<dbReference type="GO" id="GO:0004565">
    <property type="term" value="F:beta-galactosidase activity"/>
    <property type="evidence" value="ECO:0007669"/>
    <property type="project" value="UniProtKB-EC"/>
</dbReference>
<gene>
    <name evidence="9" type="ORF">G195_003881</name>
</gene>
<name>A0A8J4S927_9STRA</name>
<dbReference type="SUPFAM" id="SSF49303">
    <property type="entry name" value="beta-Galactosidase/glucuronidase domain"/>
    <property type="match status" value="2"/>
</dbReference>
<comment type="caution">
    <text evidence="9">The sequence shown here is derived from an EMBL/GenBank/DDBJ whole genome shotgun (WGS) entry which is preliminary data.</text>
</comment>
<dbReference type="InterPro" id="IPR000917">
    <property type="entry name" value="Sulfatase_N"/>
</dbReference>
<dbReference type="InterPro" id="IPR006103">
    <property type="entry name" value="Glyco_hydro_2_cat"/>
</dbReference>
<dbReference type="PROSITE" id="PS00719">
    <property type="entry name" value="GLYCOSYL_HYDROL_F2_1"/>
    <property type="match status" value="1"/>
</dbReference>
<dbReference type="InterPro" id="IPR004199">
    <property type="entry name" value="B-gal_small/dom_5"/>
</dbReference>
<accession>A0A8J4S927</accession>
<dbReference type="InterPro" id="IPR006104">
    <property type="entry name" value="Glyco_hydro_2_N"/>
</dbReference>
<sequence>MTDELRADTLGFRGHSTVQTPHLDQFSKDCAVFTNAYTSCPMCAPARVSLATGRYGLSHGVLDNTFAPVEDEHSLYSTMSQHGYHTINYGKIHFNTPGTFGFEEHYPRGQFAGGEVGVFGVTDRELLKKSVYKKNEGEVSLVIHGVNPQKPEETADSLLTQAYIERLNDLKDSERPLFHRLSIIDPHTPYFPAEPYASMYDYREMPLPDSWKEDLSTKPLLHRYYYRARGFDRLTEEDYRKSLASYYGLVTHVDDRVGQVLGKLKELGLYDESIIVFTSDHGSMMGEHGFIEKWGILYEEVSRIPLLIKFPKSMHRGTYEAFAEIVDIMPTLLDAAGIDIPDCVQGQSLMPMLRNEAGAAKDEVFGHIFTGGLQREPALMIRKGAWKLTWYPGQEELHDRLMNDHYLKFTHMFLEDVKLLQRLLAWRAGLGPLADLDDMQQARNTVNSYHLLQGDNLARMQILMRAGGTIKQLGRFRYHRSVQEVREDFYEEAYDYSGWDDLLVPSCWQSNGYDQMQYCNVNYPIPCDPPFVPEENPAGLYIREFKVSDDWEDQATHVVFEGVNSCFYLWVNGTFVGYSQGSRIPAEFDLTSYVRSGKNRMAVLVLKWCDGTYLEDQDAWRYSGIFRDVYLLGRSQERIRDVFYQADLSADYKQATLRFDIESHGSVEVQVQLLDANGREVGTSTARVKGKETLRLGIASPVLWSAENPYLYSLLVSGAGEVLHFHVGLRKVEVVDGVFRINGQDIKLKGVNRHDSHPELGQTIPLKHMIQDLKLMKQHNINTIRTSHYPNDPRFLDLCDQYGFYVIDEADLEAHGVLHAGDYHMLTKNSEWEAAFLDRAVRMVERDKNHPSVVIWSMGNESGYGVNHIAMARWTRERDTTRPVHYEGAALKYNGHPDTSCLDMNSRMYATVQELVAYGSDNSQTKPLLQCEYSHAMGNSCGDLKDYWDVIYAYPKLMGGCVWEWCDHGIKTESPDGQTFYGYGGDFGDVQNDGNFCIDGLVSPDRIPHTNLLELKKVMAPVLLEAQAADEGKVRVRNRYDFIDLSDVVISWKVERDGETVEQGELPSLQTPPHGTEIVTIPYSFPHVVGRWFLNLFVTQRTDKPWAAAGHELTSEQFELAVPAFVPAPAADLRVWPDITVEQRDDQVIVEGFDFLHVFDLHAGAFTKITKHGVPLIQGKTQFSIWRAPADNDRKIKMLWSKEGYDRAMTKVYRVEVTEVSGERVQIAVDFALTCNIKLPLLKGKAVWDVDGAGAITLKMSVQVREDLPYLPRFGLQLVMPAGNEQVEYFGYGPHESYVDKRQSVRKSKYELTVDQMHHSYVVPQENGSRYGTEWASVSNALGMGLLFTSPGSEFSFQALHYTPEDMTQAKHTHSLRRRKETIVHLDYKMNGIGSSSCGTDLLEQYQLSDKEMAFELRIAPILTED</sequence>
<dbReference type="Pfam" id="PF02929">
    <property type="entry name" value="Bgal_small_N"/>
    <property type="match status" value="1"/>
</dbReference>
<keyword evidence="4 7" id="KW-0378">Hydrolase</keyword>
<dbReference type="GO" id="GO:0009341">
    <property type="term" value="C:beta-galactosidase complex"/>
    <property type="evidence" value="ECO:0007669"/>
    <property type="project" value="InterPro"/>
</dbReference>
<evidence type="ECO:0000313" key="9">
    <source>
        <dbReference type="EMBL" id="KAF4323087.1"/>
    </source>
</evidence>
<dbReference type="Pfam" id="PF00703">
    <property type="entry name" value="Glyco_hydro_2"/>
    <property type="match status" value="1"/>
</dbReference>
<reference evidence="9" key="2">
    <citation type="submission" date="2020-02" db="EMBL/GenBank/DDBJ databases">
        <authorList>
            <person name="Studholme D.J."/>
        </authorList>
    </citation>
    <scope>NUCLEOTIDE SEQUENCE</scope>
    <source>
        <strain evidence="9">00238/432</strain>
    </source>
</reference>
<dbReference type="PANTHER" id="PTHR46323">
    <property type="entry name" value="BETA-GALACTOSIDASE"/>
    <property type="match status" value="1"/>
</dbReference>
<evidence type="ECO:0000256" key="5">
    <source>
        <dbReference type="ARBA" id="ARBA00023295"/>
    </source>
</evidence>
<organism evidence="9 10">
    <name type="scientific">Phytophthora kernoviae 00238/432</name>
    <dbReference type="NCBI Taxonomy" id="1284355"/>
    <lineage>
        <taxon>Eukaryota</taxon>
        <taxon>Sar</taxon>
        <taxon>Stramenopiles</taxon>
        <taxon>Oomycota</taxon>
        <taxon>Peronosporomycetes</taxon>
        <taxon>Peronosporales</taxon>
        <taxon>Peronosporaceae</taxon>
        <taxon>Phytophthora</taxon>
    </lineage>
</organism>
<keyword evidence="5 7" id="KW-0326">Glycosidase</keyword>
<dbReference type="Gene3D" id="2.60.40.10">
    <property type="entry name" value="Immunoglobulins"/>
    <property type="match status" value="2"/>
</dbReference>
<comment type="similarity">
    <text evidence="2 7">Belongs to the glycosyl hydrolase 2 family.</text>
</comment>
<dbReference type="Pfam" id="PF16353">
    <property type="entry name" value="LacZ_4"/>
    <property type="match status" value="1"/>
</dbReference>
<dbReference type="SUPFAM" id="SSF51445">
    <property type="entry name" value="(Trans)glycosidases"/>
    <property type="match status" value="1"/>
</dbReference>
<dbReference type="Pfam" id="PF02837">
    <property type="entry name" value="Glyco_hydro_2_N"/>
    <property type="match status" value="1"/>
</dbReference>
<dbReference type="GO" id="GO:0030246">
    <property type="term" value="F:carbohydrate binding"/>
    <property type="evidence" value="ECO:0007669"/>
    <property type="project" value="InterPro"/>
</dbReference>
<dbReference type="InterPro" id="IPR050347">
    <property type="entry name" value="Bact_Beta-galactosidase"/>
</dbReference>
<dbReference type="InterPro" id="IPR023230">
    <property type="entry name" value="Glyco_hydro_2_CS"/>
</dbReference>
<dbReference type="GO" id="GO:0005990">
    <property type="term" value="P:lactose catabolic process"/>
    <property type="evidence" value="ECO:0007669"/>
    <property type="project" value="TreeGrafter"/>
</dbReference>
<feature type="domain" description="Beta galactosidase small chain/" evidence="8">
    <location>
        <begin position="1149"/>
        <end position="1420"/>
    </location>
</feature>
<dbReference type="InterPro" id="IPR017853">
    <property type="entry name" value="GH"/>
</dbReference>
<dbReference type="SUPFAM" id="SSF74650">
    <property type="entry name" value="Galactose mutarotase-like"/>
    <property type="match status" value="1"/>
</dbReference>
<dbReference type="Proteomes" id="UP000702964">
    <property type="component" value="Unassembled WGS sequence"/>
</dbReference>
<dbReference type="InterPro" id="IPR011013">
    <property type="entry name" value="Gal_mutarotase_sf_dom"/>
</dbReference>
<dbReference type="FunFam" id="3.20.20.80:FF:000018">
    <property type="entry name" value="Beta-galactosidase"/>
    <property type="match status" value="1"/>
</dbReference>
<dbReference type="SUPFAM" id="SSF49785">
    <property type="entry name" value="Galactose-binding domain-like"/>
    <property type="match status" value="1"/>
</dbReference>
<dbReference type="Gene3D" id="2.70.98.10">
    <property type="match status" value="1"/>
</dbReference>
<dbReference type="EC" id="3.2.1.23" evidence="3"/>
<dbReference type="Gene3D" id="3.40.720.10">
    <property type="entry name" value="Alkaline Phosphatase, subunit A"/>
    <property type="match status" value="1"/>
</dbReference>
<dbReference type="SMART" id="SM01038">
    <property type="entry name" value="Bgal_small_N"/>
    <property type="match status" value="1"/>
</dbReference>
<protein>
    <recommendedName>
        <fullName evidence="3">beta-galactosidase</fullName>
        <ecNumber evidence="3">3.2.1.23</ecNumber>
    </recommendedName>
    <alternativeName>
        <fullName evidence="6">Lactase</fullName>
    </alternativeName>
</protein>
<dbReference type="InterPro" id="IPR023232">
    <property type="entry name" value="Glyco_hydro_2_AS"/>
</dbReference>
<evidence type="ECO:0000256" key="2">
    <source>
        <dbReference type="ARBA" id="ARBA00007401"/>
    </source>
</evidence>
<reference evidence="9" key="1">
    <citation type="journal article" date="2015" name="Genom Data">
        <title>Draft genome sequences of Phytophthora kernoviae and Phytophthora ramorum lineage EU2 from Scotland.</title>
        <authorList>
            <person name="Sambles C."/>
            <person name="Schlenzig A."/>
            <person name="O'Neill P."/>
            <person name="Grant M."/>
            <person name="Studholme D.J."/>
        </authorList>
    </citation>
    <scope>NUCLEOTIDE SEQUENCE</scope>
    <source>
        <strain evidence="9">00238/432</strain>
    </source>
</reference>
<dbReference type="InterPro" id="IPR008979">
    <property type="entry name" value="Galactose-bd-like_sf"/>
</dbReference>
<evidence type="ECO:0000256" key="1">
    <source>
        <dbReference type="ARBA" id="ARBA00001412"/>
    </source>
</evidence>
<evidence type="ECO:0000256" key="7">
    <source>
        <dbReference type="RuleBase" id="RU361154"/>
    </source>
</evidence>
<dbReference type="Pfam" id="PF02836">
    <property type="entry name" value="Glyco_hydro_2_C"/>
    <property type="match status" value="1"/>
</dbReference>
<evidence type="ECO:0000313" key="10">
    <source>
        <dbReference type="Proteomes" id="UP000702964"/>
    </source>
</evidence>
<dbReference type="InterPro" id="IPR036156">
    <property type="entry name" value="Beta-gal/glucu_dom_sf"/>
</dbReference>
<dbReference type="PROSITE" id="PS00608">
    <property type="entry name" value="GLYCOSYL_HYDROL_F2_2"/>
    <property type="match status" value="1"/>
</dbReference>
<dbReference type="InterPro" id="IPR006102">
    <property type="entry name" value="Ig-like_GH2"/>
</dbReference>
<dbReference type="InterPro" id="IPR013783">
    <property type="entry name" value="Ig-like_fold"/>
</dbReference>
<evidence type="ECO:0000256" key="3">
    <source>
        <dbReference type="ARBA" id="ARBA00012756"/>
    </source>
</evidence>
<evidence type="ECO:0000259" key="8">
    <source>
        <dbReference type="SMART" id="SM01038"/>
    </source>
</evidence>